<evidence type="ECO:0000313" key="2">
    <source>
        <dbReference type="Proteomes" id="UP000831701"/>
    </source>
</evidence>
<keyword evidence="2" id="KW-1185">Reference proteome</keyword>
<dbReference type="Proteomes" id="UP000831701">
    <property type="component" value="Chromosome 20"/>
</dbReference>
<reference evidence="1" key="1">
    <citation type="submission" date="2022-04" db="EMBL/GenBank/DDBJ databases">
        <title>Jade perch genome.</title>
        <authorList>
            <person name="Chao B."/>
        </authorList>
    </citation>
    <scope>NUCLEOTIDE SEQUENCE</scope>
    <source>
        <strain evidence="1">CB-2022</strain>
    </source>
</reference>
<protein>
    <submittedName>
        <fullName evidence="1">Uncharacterized protein</fullName>
    </submittedName>
</protein>
<dbReference type="EMBL" id="CM041550">
    <property type="protein sequence ID" value="KAI3355914.1"/>
    <property type="molecule type" value="Genomic_DNA"/>
</dbReference>
<proteinExistence type="predicted"/>
<accession>A0ACB8VKG7</accession>
<gene>
    <name evidence="1" type="ORF">L3Q82_004462</name>
</gene>
<organism evidence="1 2">
    <name type="scientific">Scortum barcoo</name>
    <name type="common">barcoo grunter</name>
    <dbReference type="NCBI Taxonomy" id="214431"/>
    <lineage>
        <taxon>Eukaryota</taxon>
        <taxon>Metazoa</taxon>
        <taxon>Chordata</taxon>
        <taxon>Craniata</taxon>
        <taxon>Vertebrata</taxon>
        <taxon>Euteleostomi</taxon>
        <taxon>Actinopterygii</taxon>
        <taxon>Neopterygii</taxon>
        <taxon>Teleostei</taxon>
        <taxon>Neoteleostei</taxon>
        <taxon>Acanthomorphata</taxon>
        <taxon>Eupercaria</taxon>
        <taxon>Centrarchiformes</taxon>
        <taxon>Terapontoidei</taxon>
        <taxon>Terapontidae</taxon>
        <taxon>Scortum</taxon>
    </lineage>
</organism>
<evidence type="ECO:0000313" key="1">
    <source>
        <dbReference type="EMBL" id="KAI3355914.1"/>
    </source>
</evidence>
<name>A0ACB8VKG7_9TELE</name>
<sequence length="1446" mass="159381">MGTQGTGRKRSTKKERSTAEDDALNLIAREAEARLAAKRAARAEAREIRMKELERQQKELSNVKTESWRVRGHVAQLSVPCLEARTTLVSRLDKAFWFWCKRNGYDDDYSVMSGRASYASSDLYSFNGLSSSRNPGSAFKDYQSSLYEDSLCSGSRRVIGSTSHPLEYTSYRSSSSRASSRASLARASPVDNCGSVASFLRSAASSSGLPRDLDDVTIPDFSDVEDRDYLEKGSRAASALTAGTLTSLGGTSSRRGSGETAITVDAETSIREIKDALVEVEEKYRKAMVSNAQLDNEKNNLMYQVDVLKDSLMELEELLSESRREYEEKVKEYEREKHAHSVLQFQFNEMKDTLKQSEELLNALERQKEYTDAIRIERDELREEVVNLKDILKKHGIILGPDLNINGDSGEAEVDGSPSADPSSQPTPVSQTSPTEGNSMLGNTVATQLRSSGEEELDPEQCQAFEEAKENHLSSNMLSNVADVSTLETSSKEKPTEEQQRCLSTEEDTVKDNGLSKDSNVDDHLITEAKDVIICSTEAQGIVTSSEEHVPETETHEGGDLVKTSNPNLGETETKSSSVDAYSDNIRESCSIFEEQENQQKDVEERCLRNTEACPQQNVEQNVIKSFPDESVVAVSNTEPQQEPENAKEAENDEAEEIPSKSQPQGATASGKKKKKKKKGKKKGGIHDNKNQQKDGTDKEKGKTGKDIKSAAQGIMSTTEPEVDDSVTETLKESRVDQVKNEQDMRETKEIDGVETFSHNETLKELRMDNVADEHNKKQTLEMEKVEQVQTMAKTETISHVDTPKEVKLDHVLDEQTEEQRLENETEAAGAMRPTENFSHIETLEDSSTDPKKDEQDKEQTLENEEVRFPTGPVSETGISPSDLIERAESTDGLDIVCAPSVGNSQSGTDISTNGNFVHTESEMVDGVEDEVWSIDERKSENKTNNSEDTSETVGKENAEAESHVSGHGDAAADESDAIDYSESKDNTSVSLCSTDGVKNVSGSEPPPGLSADVNSACDDTPIEVSDRGLEEAAETVKDDEKPEQESFSVNVISPCLDGDNSELEPYRTEKEELDGDLREPESLVEPDSPSHDKRSNTPDSASLTNNSEKSLLETVVQDEQLADVESQTLQCEDQIDESNAEDSFETEEIDTINSPKEADETESFAEPHQSIEELAVAEDPEHKTSQNDEQSETNLCPLAEQLHEPNTDKSEDNDTSQPTLQDSDEDGEDEEGQSFDFDDMDVEAAIETNLPKDLIQEEVQQEVEVMSDESNNGSSGQYQNNTESNENTQDEPVESNDDKCSVDGGNQVDSSDEESDTKPQDNKNYLAHEEAASKDSENTENEVCEQQKNIPVEEEGVTDEPEPRPITEEGKVLNVGELVVAEENINQAVSLPVEEGLDASKYELQGEALVSPKSADEVATNKEPPQTGKDVKKNSKKGKGKGKED</sequence>
<comment type="caution">
    <text evidence="1">The sequence shown here is derived from an EMBL/GenBank/DDBJ whole genome shotgun (WGS) entry which is preliminary data.</text>
</comment>